<sequence>MVTKVAQQIVKAMISRRPSSSSGVRANIVDEREVAKKPDDASILVEEDDEYTLTGYGDISVSKEDFLPSLPSNIPDRSRVDSPKRSSVRASRSNDMAIIDILVQISKVIPEICSSTPKSPASEFAAFPNYVALVARIRKIKEGGLRWNEAATAPAPQKPVPPASPRRRWQGGSEGAMVYKGGGTRLRFV</sequence>
<feature type="region of interest" description="Disordered" evidence="1">
    <location>
        <begin position="70"/>
        <end position="91"/>
    </location>
</feature>
<name>A0A9W8JCD6_9AGAR</name>
<feature type="non-terminal residue" evidence="2">
    <location>
        <position position="1"/>
    </location>
</feature>
<protein>
    <submittedName>
        <fullName evidence="2">Uncharacterized protein</fullName>
    </submittedName>
</protein>
<organism evidence="2 3">
    <name type="scientific">Candolleomyces eurysporus</name>
    <dbReference type="NCBI Taxonomy" id="2828524"/>
    <lineage>
        <taxon>Eukaryota</taxon>
        <taxon>Fungi</taxon>
        <taxon>Dikarya</taxon>
        <taxon>Basidiomycota</taxon>
        <taxon>Agaricomycotina</taxon>
        <taxon>Agaricomycetes</taxon>
        <taxon>Agaricomycetidae</taxon>
        <taxon>Agaricales</taxon>
        <taxon>Agaricineae</taxon>
        <taxon>Psathyrellaceae</taxon>
        <taxon>Candolleomyces</taxon>
    </lineage>
</organism>
<evidence type="ECO:0000313" key="2">
    <source>
        <dbReference type="EMBL" id="KAJ2931459.1"/>
    </source>
</evidence>
<gene>
    <name evidence="2" type="ORF">H1R20_g5575</name>
</gene>
<evidence type="ECO:0000256" key="1">
    <source>
        <dbReference type="SAM" id="MobiDB-lite"/>
    </source>
</evidence>
<dbReference type="Proteomes" id="UP001140091">
    <property type="component" value="Unassembled WGS sequence"/>
</dbReference>
<dbReference type="EMBL" id="JANBPK010000807">
    <property type="protein sequence ID" value="KAJ2931459.1"/>
    <property type="molecule type" value="Genomic_DNA"/>
</dbReference>
<comment type="caution">
    <text evidence="2">The sequence shown here is derived from an EMBL/GenBank/DDBJ whole genome shotgun (WGS) entry which is preliminary data.</text>
</comment>
<evidence type="ECO:0000313" key="3">
    <source>
        <dbReference type="Proteomes" id="UP001140091"/>
    </source>
</evidence>
<dbReference type="AlphaFoldDB" id="A0A9W8JCD6"/>
<reference evidence="2" key="1">
    <citation type="submission" date="2022-06" db="EMBL/GenBank/DDBJ databases">
        <title>Genome Sequence of Candolleomyces eurysporus.</title>
        <authorList>
            <person name="Buettner E."/>
        </authorList>
    </citation>
    <scope>NUCLEOTIDE SEQUENCE</scope>
    <source>
        <strain evidence="2">VTCC 930004</strain>
    </source>
</reference>
<feature type="region of interest" description="Disordered" evidence="1">
    <location>
        <begin position="149"/>
        <end position="176"/>
    </location>
</feature>
<proteinExistence type="predicted"/>
<dbReference type="OrthoDB" id="2959290at2759"/>
<accession>A0A9W8JCD6</accession>
<keyword evidence="3" id="KW-1185">Reference proteome</keyword>